<comment type="caution">
    <text evidence="1">The sequence shown here is derived from an EMBL/GenBank/DDBJ whole genome shotgun (WGS) entry which is preliminary data.</text>
</comment>
<evidence type="ECO:0000313" key="2">
    <source>
        <dbReference type="Proteomes" id="UP000294737"/>
    </source>
</evidence>
<protein>
    <submittedName>
        <fullName evidence="1">NTP pyrophosphatase (Non-canonical NTP hydrolase)</fullName>
    </submittedName>
</protein>
<dbReference type="InterPro" id="IPR052555">
    <property type="entry name" value="dCTP_Pyrophosphatase"/>
</dbReference>
<name>A0A4R6G5K5_9BURK</name>
<reference evidence="1 2" key="1">
    <citation type="submission" date="2019-03" db="EMBL/GenBank/DDBJ databases">
        <title>Genomic Encyclopedia of Type Strains, Phase IV (KMG-IV): sequencing the most valuable type-strain genomes for metagenomic binning, comparative biology and taxonomic classification.</title>
        <authorList>
            <person name="Goeker M."/>
        </authorList>
    </citation>
    <scope>NUCLEOTIDE SEQUENCE [LARGE SCALE GENOMIC DNA]</scope>
    <source>
        <strain evidence="1 2">DSM 18555</strain>
    </source>
</reference>
<dbReference type="Pfam" id="PF12643">
    <property type="entry name" value="MazG-like"/>
    <property type="match status" value="1"/>
</dbReference>
<dbReference type="SUPFAM" id="SSF101386">
    <property type="entry name" value="all-alpha NTP pyrophosphatases"/>
    <property type="match status" value="1"/>
</dbReference>
<keyword evidence="2" id="KW-1185">Reference proteome</keyword>
<dbReference type="Proteomes" id="UP000294737">
    <property type="component" value="Unassembled WGS sequence"/>
</dbReference>
<dbReference type="PANTHER" id="PTHR46523:SF1">
    <property type="entry name" value="DCTP PYROPHOSPHATASE 1"/>
    <property type="match status" value="1"/>
</dbReference>
<organism evidence="1 2">
    <name type="scientific">Herminiimonas fonticola</name>
    <dbReference type="NCBI Taxonomy" id="303380"/>
    <lineage>
        <taxon>Bacteria</taxon>
        <taxon>Pseudomonadati</taxon>
        <taxon>Pseudomonadota</taxon>
        <taxon>Betaproteobacteria</taxon>
        <taxon>Burkholderiales</taxon>
        <taxon>Oxalobacteraceae</taxon>
        <taxon>Herminiimonas</taxon>
    </lineage>
</organism>
<gene>
    <name evidence="1" type="ORF">EV677_1883</name>
</gene>
<dbReference type="PANTHER" id="PTHR46523">
    <property type="entry name" value="DCTP PYROPHOSPHATASE 1"/>
    <property type="match status" value="1"/>
</dbReference>
<dbReference type="GO" id="GO:0042262">
    <property type="term" value="P:DNA protection"/>
    <property type="evidence" value="ECO:0007669"/>
    <property type="project" value="TreeGrafter"/>
</dbReference>
<dbReference type="InterPro" id="IPR025984">
    <property type="entry name" value="DCTPP"/>
</dbReference>
<dbReference type="GO" id="GO:0005829">
    <property type="term" value="C:cytosol"/>
    <property type="evidence" value="ECO:0007669"/>
    <property type="project" value="TreeGrafter"/>
</dbReference>
<proteinExistence type="predicted"/>
<keyword evidence="1" id="KW-0378">Hydrolase</keyword>
<dbReference type="GO" id="GO:0047840">
    <property type="term" value="F:dCTP diphosphatase activity"/>
    <property type="evidence" value="ECO:0007669"/>
    <property type="project" value="TreeGrafter"/>
</dbReference>
<dbReference type="GO" id="GO:0006253">
    <property type="term" value="P:dCTP catabolic process"/>
    <property type="evidence" value="ECO:0007669"/>
    <property type="project" value="TreeGrafter"/>
</dbReference>
<accession>A0A4R6G5K5</accession>
<dbReference type="PIRSF" id="PIRSF029826">
    <property type="entry name" value="UCP029826_pph"/>
    <property type="match status" value="1"/>
</dbReference>
<dbReference type="CDD" id="cd11537">
    <property type="entry name" value="NTP-PPase_RS21-C6_like"/>
    <property type="match status" value="1"/>
</dbReference>
<dbReference type="Gene3D" id="1.10.287.1080">
    <property type="entry name" value="MazG-like"/>
    <property type="match status" value="1"/>
</dbReference>
<evidence type="ECO:0000313" key="1">
    <source>
        <dbReference type="EMBL" id="TDN89821.1"/>
    </source>
</evidence>
<sequence>MLAYSNLISSVMTQTLLDTKLLEKTLQDFADARNWQQFHSPKNLAMALTGEVGELVEIFQWRSEEESWQVAQAPETAEHVRQELADVALYLIRLASVLKVDLSAAIQDKLIMNAKKYPPL</sequence>
<dbReference type="AlphaFoldDB" id="A0A4R6G5K5"/>
<dbReference type="EMBL" id="SNWF01000005">
    <property type="protein sequence ID" value="TDN89821.1"/>
    <property type="molecule type" value="Genomic_DNA"/>
</dbReference>